<evidence type="ECO:0000256" key="2">
    <source>
        <dbReference type="ARBA" id="ARBA00022679"/>
    </source>
</evidence>
<sequence length="175" mass="19898">MGETRITGGKYRGRKLKTGNFFRPTMSSVRSALFNMIDVEGKSFLELFCGSCVVSCEALSRGAERVVCVDRSKRALSICRKNLESLNETATIIHSNVVDFLQNTDEKFDVVFLDPPYNDVEIINKTLSLLPKVMKENSLAVLEKSKRIELDFSNFEVVKRKDYGETELVFLKVKR</sequence>
<keyword evidence="2 3" id="KW-0808">Transferase</keyword>
<dbReference type="PROSITE" id="PS00092">
    <property type="entry name" value="N6_MTASE"/>
    <property type="match status" value="1"/>
</dbReference>
<protein>
    <submittedName>
        <fullName evidence="3">Putative methyltransferase</fullName>
    </submittedName>
</protein>
<dbReference type="CDD" id="cd02440">
    <property type="entry name" value="AdoMet_MTases"/>
    <property type="match status" value="1"/>
</dbReference>
<dbReference type="STRING" id="390874.Tpet_1395"/>
<dbReference type="NCBIfam" id="TIGR00095">
    <property type="entry name" value="16S rRNA (guanine(966)-N(2))-methyltransferase RsmD"/>
    <property type="match status" value="1"/>
</dbReference>
<organism evidence="3 4">
    <name type="scientific">Thermotoga petrophila (strain ATCC BAA-488 / DSM 13995 / JCM 10881 / RKU-1)</name>
    <dbReference type="NCBI Taxonomy" id="390874"/>
    <lineage>
        <taxon>Bacteria</taxon>
        <taxon>Thermotogati</taxon>
        <taxon>Thermotogota</taxon>
        <taxon>Thermotogae</taxon>
        <taxon>Thermotogales</taxon>
        <taxon>Thermotogaceae</taxon>
        <taxon>Thermotoga</taxon>
    </lineage>
</organism>
<dbReference type="eggNOG" id="COG0742">
    <property type="taxonomic scope" value="Bacteria"/>
</dbReference>
<dbReference type="InterPro" id="IPR029063">
    <property type="entry name" value="SAM-dependent_MTases_sf"/>
</dbReference>
<keyword evidence="1 3" id="KW-0489">Methyltransferase</keyword>
<dbReference type="Proteomes" id="UP000006558">
    <property type="component" value="Chromosome"/>
</dbReference>
<evidence type="ECO:0000313" key="3">
    <source>
        <dbReference type="EMBL" id="ABQ47408.1"/>
    </source>
</evidence>
<dbReference type="InterPro" id="IPR002052">
    <property type="entry name" value="DNA_methylase_N6_adenine_CS"/>
</dbReference>
<dbReference type="GO" id="GO:0008168">
    <property type="term" value="F:methyltransferase activity"/>
    <property type="evidence" value="ECO:0007669"/>
    <property type="project" value="UniProtKB-KW"/>
</dbReference>
<dbReference type="Gene3D" id="3.40.50.150">
    <property type="entry name" value="Vaccinia Virus protein VP39"/>
    <property type="match status" value="1"/>
</dbReference>
<dbReference type="GO" id="GO:0031167">
    <property type="term" value="P:rRNA methylation"/>
    <property type="evidence" value="ECO:0007669"/>
    <property type="project" value="InterPro"/>
</dbReference>
<gene>
    <name evidence="3" type="ordered locus">Tpet_1395</name>
</gene>
<reference evidence="4" key="1">
    <citation type="submission" date="2007-05" db="EMBL/GenBank/DDBJ databases">
        <title>Complete sequence of Thermotoga petrophila RKU-1.</title>
        <authorList>
            <consortium name="US DOE Joint Genome Institute"/>
            <person name="Copeland A."/>
            <person name="Lucas S."/>
            <person name="Lapidus A."/>
            <person name="Barry K."/>
            <person name="Glavina del Rio T."/>
            <person name="Dalin E."/>
            <person name="Tice H."/>
            <person name="Pitluck S."/>
            <person name="Sims D."/>
            <person name="Brettin T."/>
            <person name="Bruce D."/>
            <person name="Detter J.C."/>
            <person name="Han C."/>
            <person name="Tapia R."/>
            <person name="Schmutz J."/>
            <person name="Larimer F."/>
            <person name="Land M."/>
            <person name="Hauser L."/>
            <person name="Kyrpides N."/>
            <person name="Mikhailova N."/>
            <person name="Nelson K."/>
            <person name="Gogarten J.P."/>
            <person name="Noll K."/>
            <person name="Richardson P."/>
        </authorList>
    </citation>
    <scope>NUCLEOTIDE SEQUENCE [LARGE SCALE GENOMIC DNA]</scope>
    <source>
        <strain evidence="4">ATCC BAA-488 / DSM 13995 / JCM 10881 / RKU-1</strain>
    </source>
</reference>
<dbReference type="SUPFAM" id="SSF53335">
    <property type="entry name" value="S-adenosyl-L-methionine-dependent methyltransferases"/>
    <property type="match status" value="1"/>
</dbReference>
<evidence type="ECO:0000313" key="4">
    <source>
        <dbReference type="Proteomes" id="UP000006558"/>
    </source>
</evidence>
<dbReference type="PIRSF" id="PIRSF004553">
    <property type="entry name" value="CHP00095"/>
    <property type="match status" value="1"/>
</dbReference>
<evidence type="ECO:0000256" key="1">
    <source>
        <dbReference type="ARBA" id="ARBA00022603"/>
    </source>
</evidence>
<proteinExistence type="predicted"/>
<dbReference type="HOGENOM" id="CLU_075826_0_2_0"/>
<dbReference type="Pfam" id="PF03602">
    <property type="entry name" value="Cons_hypoth95"/>
    <property type="match status" value="1"/>
</dbReference>
<dbReference type="PANTHER" id="PTHR43542">
    <property type="entry name" value="METHYLTRANSFERASE"/>
    <property type="match status" value="1"/>
</dbReference>
<accession>A5IMI5</accession>
<dbReference type="EMBL" id="CP000702">
    <property type="protein sequence ID" value="ABQ47408.1"/>
    <property type="molecule type" value="Genomic_DNA"/>
</dbReference>
<dbReference type="KEGG" id="tpt:Tpet_1395"/>
<reference evidence="3 4" key="2">
    <citation type="journal article" date="2009" name="Proc. Natl. Acad. Sci. U.S.A.">
        <title>On the chimeric nature, thermophilic origin, and phylogenetic placement of the Thermotogales.</title>
        <authorList>
            <person name="Zhaxybayeva O."/>
            <person name="Swithers K.S."/>
            <person name="Lapierre P."/>
            <person name="Fournier G.P."/>
            <person name="Bickhart D.M."/>
            <person name="DeBoy R.T."/>
            <person name="Nelson K.E."/>
            <person name="Nesbo C.L."/>
            <person name="Doolittle W.F."/>
            <person name="Gogarten J.P."/>
            <person name="Noll K.M."/>
        </authorList>
    </citation>
    <scope>NUCLEOTIDE SEQUENCE [LARGE SCALE GENOMIC DNA]</scope>
    <source>
        <strain evidence="4">ATCC BAA-488 / DSM 13995 / JCM 10881 / RKU-1</strain>
    </source>
</reference>
<dbReference type="GO" id="GO:0003676">
    <property type="term" value="F:nucleic acid binding"/>
    <property type="evidence" value="ECO:0007669"/>
    <property type="project" value="InterPro"/>
</dbReference>
<dbReference type="PANTHER" id="PTHR43542:SF1">
    <property type="entry name" value="METHYLTRANSFERASE"/>
    <property type="match status" value="1"/>
</dbReference>
<dbReference type="InterPro" id="IPR004398">
    <property type="entry name" value="RNA_MeTrfase_RsmD"/>
</dbReference>
<dbReference type="RefSeq" id="WP_011943867.1">
    <property type="nucleotide sequence ID" value="NC_009486.1"/>
</dbReference>
<dbReference type="AlphaFoldDB" id="A5IMI5"/>
<name>A5IMI5_THEP1</name>